<dbReference type="Gene3D" id="3.40.50.1390">
    <property type="entry name" value="Resolvase, N-terminal catalytic domain"/>
    <property type="match status" value="1"/>
</dbReference>
<evidence type="ECO:0000259" key="4">
    <source>
        <dbReference type="PROSITE" id="PS51737"/>
    </source>
</evidence>
<gene>
    <name evidence="5" type="ORF">AVDCRST_MAG77-4976</name>
</gene>
<sequence>MGAMKSKRGTQAESAVKRAALYPRVSSKGQEEEGTSLGTQEQRCREYAAQRGYVVDEEHVYREVHTGTELWERPQLAKMREAVRRRDVDVVVAFAIDRLSRDPVHMGVIITEADHAGVAVEFVSEPLDNSPEGQLIRFVRGYAAKVEHEKIRERSMRGRRARVVSGKLLPGARPLYGYRFTADRAAYEVDESTAPIVRRMFAAVAAGQTLRAIAASLTADGVPTPMRAARPTDGAASSNLYWFPSSVRWVLTNPTYTGQASGLRFVRSKGANGVKTLMLRPVQEQIALPDGTVPPLIDVGLFQAVQERLRLNRERASRNNRQPEEALLRGGYIRCGHCEYVMQVLRAATPAQNTVYRCSRGAKVRGACSVHGMSVHLLDAVVWGKVAHILTNPDVIATELRRMQRDDPTEQDLDAAERALTDVARRQRNLVANLELVEGEAAGLLVGQLNALTAQRKRLEEERAAVLARRGQWATALERLGDIEAWCRTVATNLATLTYAEKRLALDALGVAVKLWRSDHTPRYEVRASIPLDVPVVNKSAR</sequence>
<dbReference type="PANTHER" id="PTHR30461:SF23">
    <property type="entry name" value="DNA RECOMBINASE-RELATED"/>
    <property type="match status" value="1"/>
</dbReference>
<keyword evidence="1" id="KW-0175">Coiled coil</keyword>
<dbReference type="InterPro" id="IPR006119">
    <property type="entry name" value="Resolv_N"/>
</dbReference>
<feature type="coiled-coil region" evidence="1">
    <location>
        <begin position="442"/>
        <end position="469"/>
    </location>
</feature>
<evidence type="ECO:0000259" key="3">
    <source>
        <dbReference type="PROSITE" id="PS51736"/>
    </source>
</evidence>
<evidence type="ECO:0000256" key="2">
    <source>
        <dbReference type="SAM" id="MobiDB-lite"/>
    </source>
</evidence>
<feature type="domain" description="Recombinase" evidence="4">
    <location>
        <begin position="175"/>
        <end position="315"/>
    </location>
</feature>
<dbReference type="AlphaFoldDB" id="A0A6J4K1W6"/>
<evidence type="ECO:0000313" key="5">
    <source>
        <dbReference type="EMBL" id="CAA9293540.1"/>
    </source>
</evidence>
<evidence type="ECO:0000256" key="1">
    <source>
        <dbReference type="SAM" id="Coils"/>
    </source>
</evidence>
<proteinExistence type="predicted"/>
<dbReference type="InterPro" id="IPR011109">
    <property type="entry name" value="DNA_bind_recombinase_dom"/>
</dbReference>
<dbReference type="PROSITE" id="PS51737">
    <property type="entry name" value="RECOMBINASE_DNA_BIND"/>
    <property type="match status" value="1"/>
</dbReference>
<dbReference type="PROSITE" id="PS51736">
    <property type="entry name" value="RECOMBINASES_3"/>
    <property type="match status" value="1"/>
</dbReference>
<dbReference type="EMBL" id="CADCTC010000259">
    <property type="protein sequence ID" value="CAA9293540.1"/>
    <property type="molecule type" value="Genomic_DNA"/>
</dbReference>
<dbReference type="Pfam" id="PF00239">
    <property type="entry name" value="Resolvase"/>
    <property type="match status" value="1"/>
</dbReference>
<dbReference type="CDD" id="cd00338">
    <property type="entry name" value="Ser_Recombinase"/>
    <property type="match status" value="1"/>
</dbReference>
<reference evidence="5" key="1">
    <citation type="submission" date="2020-02" db="EMBL/GenBank/DDBJ databases">
        <authorList>
            <person name="Meier V. D."/>
        </authorList>
    </citation>
    <scope>NUCLEOTIDE SEQUENCE</scope>
    <source>
        <strain evidence="5">AVDCRST_MAG77</strain>
    </source>
</reference>
<dbReference type="SMART" id="SM00857">
    <property type="entry name" value="Resolvase"/>
    <property type="match status" value="1"/>
</dbReference>
<dbReference type="PANTHER" id="PTHR30461">
    <property type="entry name" value="DNA-INVERTASE FROM LAMBDOID PROPHAGE"/>
    <property type="match status" value="1"/>
</dbReference>
<dbReference type="InterPro" id="IPR050639">
    <property type="entry name" value="SSR_resolvase"/>
</dbReference>
<dbReference type="InterPro" id="IPR036162">
    <property type="entry name" value="Resolvase-like_N_sf"/>
</dbReference>
<dbReference type="Gene3D" id="3.90.1750.20">
    <property type="entry name" value="Putative Large Serine Recombinase, Chain B, Domain 2"/>
    <property type="match status" value="1"/>
</dbReference>
<dbReference type="InterPro" id="IPR025827">
    <property type="entry name" value="Zn_ribbon_recom_dom"/>
</dbReference>
<feature type="domain" description="Resolvase/invertase-type recombinase catalytic" evidence="3">
    <location>
        <begin position="18"/>
        <end position="166"/>
    </location>
</feature>
<protein>
    <submittedName>
        <fullName evidence="5">Site-specific recombinases</fullName>
    </submittedName>
</protein>
<dbReference type="GO" id="GO:0003677">
    <property type="term" value="F:DNA binding"/>
    <property type="evidence" value="ECO:0007669"/>
    <property type="project" value="InterPro"/>
</dbReference>
<organism evidence="5">
    <name type="scientific">uncultured Chloroflexota bacterium</name>
    <dbReference type="NCBI Taxonomy" id="166587"/>
    <lineage>
        <taxon>Bacteria</taxon>
        <taxon>Bacillati</taxon>
        <taxon>Chloroflexota</taxon>
        <taxon>environmental samples</taxon>
    </lineage>
</organism>
<dbReference type="InterPro" id="IPR038109">
    <property type="entry name" value="DNA_bind_recomb_sf"/>
</dbReference>
<feature type="region of interest" description="Disordered" evidence="2">
    <location>
        <begin position="1"/>
        <end position="42"/>
    </location>
</feature>
<name>A0A6J4K1W6_9CHLR</name>
<accession>A0A6J4K1W6</accession>
<dbReference type="GO" id="GO:0000150">
    <property type="term" value="F:DNA strand exchange activity"/>
    <property type="evidence" value="ECO:0007669"/>
    <property type="project" value="InterPro"/>
</dbReference>
<dbReference type="SUPFAM" id="SSF53041">
    <property type="entry name" value="Resolvase-like"/>
    <property type="match status" value="1"/>
</dbReference>
<dbReference type="Pfam" id="PF13408">
    <property type="entry name" value="Zn_ribbon_recom"/>
    <property type="match status" value="1"/>
</dbReference>
<dbReference type="Pfam" id="PF07508">
    <property type="entry name" value="Recombinase"/>
    <property type="match status" value="1"/>
</dbReference>